<dbReference type="EMBL" id="CATQJL010000223">
    <property type="protein sequence ID" value="CAJ0598065.1"/>
    <property type="molecule type" value="Genomic_DNA"/>
</dbReference>
<dbReference type="Proteomes" id="UP001176961">
    <property type="component" value="Unassembled WGS sequence"/>
</dbReference>
<keyword evidence="4" id="KW-1185">Reference proteome</keyword>
<feature type="compositionally biased region" description="Polar residues" evidence="1">
    <location>
        <begin position="275"/>
        <end position="285"/>
    </location>
</feature>
<feature type="compositionally biased region" description="Basic and acidic residues" evidence="1">
    <location>
        <begin position="349"/>
        <end position="362"/>
    </location>
</feature>
<feature type="region of interest" description="Disordered" evidence="1">
    <location>
        <begin position="247"/>
        <end position="297"/>
    </location>
</feature>
<feature type="region of interest" description="Disordered" evidence="1">
    <location>
        <begin position="343"/>
        <end position="362"/>
    </location>
</feature>
<evidence type="ECO:0000256" key="1">
    <source>
        <dbReference type="SAM" id="MobiDB-lite"/>
    </source>
</evidence>
<dbReference type="GO" id="GO:0005509">
    <property type="term" value="F:calcium ion binding"/>
    <property type="evidence" value="ECO:0007669"/>
    <property type="project" value="InterPro"/>
</dbReference>
<dbReference type="InterPro" id="IPR002048">
    <property type="entry name" value="EF_hand_dom"/>
</dbReference>
<gene>
    <name evidence="3" type="ORF">CYNAS_LOCUS10048</name>
</gene>
<protein>
    <recommendedName>
        <fullName evidence="2">EF-hand domain-containing protein</fullName>
    </recommendedName>
</protein>
<dbReference type="SUPFAM" id="SSF47473">
    <property type="entry name" value="EF-hand"/>
    <property type="match status" value="2"/>
</dbReference>
<dbReference type="InterPro" id="IPR011992">
    <property type="entry name" value="EF-hand-dom_pair"/>
</dbReference>
<name>A0AA36GTU7_CYLNA</name>
<accession>A0AA36GTU7</accession>
<feature type="region of interest" description="Disordered" evidence="1">
    <location>
        <begin position="374"/>
        <end position="397"/>
    </location>
</feature>
<comment type="caution">
    <text evidence="3">The sequence shown here is derived from an EMBL/GenBank/DDBJ whole genome shotgun (WGS) entry which is preliminary data.</text>
</comment>
<feature type="domain" description="EF-hand" evidence="2">
    <location>
        <begin position="92"/>
        <end position="127"/>
    </location>
</feature>
<feature type="domain" description="EF-hand" evidence="2">
    <location>
        <begin position="196"/>
        <end position="231"/>
    </location>
</feature>
<proteinExistence type="predicted"/>
<dbReference type="Gene3D" id="1.10.238.10">
    <property type="entry name" value="EF-hand"/>
    <property type="match status" value="3"/>
</dbReference>
<reference evidence="3" key="1">
    <citation type="submission" date="2023-07" db="EMBL/GenBank/DDBJ databases">
        <authorList>
            <consortium name="CYATHOMIX"/>
        </authorList>
    </citation>
    <scope>NUCLEOTIDE SEQUENCE</scope>
    <source>
        <strain evidence="3">N/A</strain>
    </source>
</reference>
<dbReference type="AlphaFoldDB" id="A0AA36GTU7"/>
<organism evidence="3 4">
    <name type="scientific">Cylicocyclus nassatus</name>
    <name type="common">Nematode worm</name>
    <dbReference type="NCBI Taxonomy" id="53992"/>
    <lineage>
        <taxon>Eukaryota</taxon>
        <taxon>Metazoa</taxon>
        <taxon>Ecdysozoa</taxon>
        <taxon>Nematoda</taxon>
        <taxon>Chromadorea</taxon>
        <taxon>Rhabditida</taxon>
        <taxon>Rhabditina</taxon>
        <taxon>Rhabditomorpha</taxon>
        <taxon>Strongyloidea</taxon>
        <taxon>Strongylidae</taxon>
        <taxon>Cylicocyclus</taxon>
    </lineage>
</organism>
<dbReference type="Pfam" id="PF13202">
    <property type="entry name" value="EF-hand_5"/>
    <property type="match status" value="2"/>
</dbReference>
<evidence type="ECO:0000259" key="2">
    <source>
        <dbReference type="PROSITE" id="PS50222"/>
    </source>
</evidence>
<sequence>MFVILLCVVAAVLAAPLPPAVEGDTWAQVCCQDNDLNQSGGISFREFTNFTLQLMNLNRAEMEQLFLSGDVDRNSELDGDECIPMRAALQKALKEKGETLFKKYDTDRNGKLSENEASQLAQNEFGLHSDDITKEFALSDQNADHSISPEAEMSELMLNLRTKQVANEGANLSRFDTSGDGKVSYEEIKSEMLRRIDGFTLKQMFKAIDFDKDYHLTPLEYLALLNELKIFKEEESKSPKIIAARGASVPVDDKKRHEGLTGPTTTSVRGERSDTGSGQSSTITKSSPTTAVASASVQIRDKRDNTHGMIKVAPSPARHEFQFDEDPDTAFGTEERIAKYRAQSQNMRNRREAETAPPEIEKEKINELAKIQNNYRGGGKAPSIDLSVTVPYDEDYQ</sequence>
<dbReference type="PROSITE" id="PS50222">
    <property type="entry name" value="EF_HAND_2"/>
    <property type="match status" value="2"/>
</dbReference>
<dbReference type="SMART" id="SM00054">
    <property type="entry name" value="EFh"/>
    <property type="match status" value="4"/>
</dbReference>
<evidence type="ECO:0000313" key="4">
    <source>
        <dbReference type="Proteomes" id="UP001176961"/>
    </source>
</evidence>
<feature type="compositionally biased region" description="Low complexity" evidence="1">
    <location>
        <begin position="286"/>
        <end position="297"/>
    </location>
</feature>
<evidence type="ECO:0000313" key="3">
    <source>
        <dbReference type="EMBL" id="CAJ0598065.1"/>
    </source>
</evidence>